<sequence>EYPDRPLDGGTTPNSRGKSVSHMLLDAPVTARPQICRSSNIDTSWRVIVASPEGGRRYQNHILLTAVVTNGLVL</sequence>
<reference evidence="2 3" key="2">
    <citation type="journal article" date="2017" name="Front. Plant Sci.">
        <title>Gene Classification and Mining of Molecular Markers Useful in Red Clover (Trifolium pratense) Breeding.</title>
        <authorList>
            <person name="Istvanek J."/>
            <person name="Dluhosova J."/>
            <person name="Dluhos P."/>
            <person name="Patkova L."/>
            <person name="Nedelnik J."/>
            <person name="Repkova J."/>
        </authorList>
    </citation>
    <scope>NUCLEOTIDE SEQUENCE [LARGE SCALE GENOMIC DNA]</scope>
    <source>
        <strain evidence="3">cv. Tatra</strain>
        <tissue evidence="2">Young leaves</tissue>
    </source>
</reference>
<organism evidence="2 3">
    <name type="scientific">Trifolium pratense</name>
    <name type="common">Red clover</name>
    <dbReference type="NCBI Taxonomy" id="57577"/>
    <lineage>
        <taxon>Eukaryota</taxon>
        <taxon>Viridiplantae</taxon>
        <taxon>Streptophyta</taxon>
        <taxon>Embryophyta</taxon>
        <taxon>Tracheophyta</taxon>
        <taxon>Spermatophyta</taxon>
        <taxon>Magnoliopsida</taxon>
        <taxon>eudicotyledons</taxon>
        <taxon>Gunneridae</taxon>
        <taxon>Pentapetalae</taxon>
        <taxon>rosids</taxon>
        <taxon>fabids</taxon>
        <taxon>Fabales</taxon>
        <taxon>Fabaceae</taxon>
        <taxon>Papilionoideae</taxon>
        <taxon>50 kb inversion clade</taxon>
        <taxon>NPAAA clade</taxon>
        <taxon>Hologalegina</taxon>
        <taxon>IRL clade</taxon>
        <taxon>Trifolieae</taxon>
        <taxon>Trifolium</taxon>
    </lineage>
</organism>
<protein>
    <submittedName>
        <fullName evidence="2">Uncharacterized protein</fullName>
    </submittedName>
</protein>
<evidence type="ECO:0000313" key="3">
    <source>
        <dbReference type="Proteomes" id="UP000236291"/>
    </source>
</evidence>
<dbReference type="EMBL" id="ASHM01085221">
    <property type="protein sequence ID" value="PNX61423.1"/>
    <property type="molecule type" value="Genomic_DNA"/>
</dbReference>
<dbReference type="Proteomes" id="UP000236291">
    <property type="component" value="Unassembled WGS sequence"/>
</dbReference>
<feature type="region of interest" description="Disordered" evidence="1">
    <location>
        <begin position="1"/>
        <end position="20"/>
    </location>
</feature>
<evidence type="ECO:0000313" key="2">
    <source>
        <dbReference type="EMBL" id="PNX61423.1"/>
    </source>
</evidence>
<feature type="non-terminal residue" evidence="2">
    <location>
        <position position="1"/>
    </location>
</feature>
<name>A0A2K3K554_TRIPR</name>
<dbReference type="AlphaFoldDB" id="A0A2K3K554"/>
<comment type="caution">
    <text evidence="2">The sequence shown here is derived from an EMBL/GenBank/DDBJ whole genome shotgun (WGS) entry which is preliminary data.</text>
</comment>
<evidence type="ECO:0000256" key="1">
    <source>
        <dbReference type="SAM" id="MobiDB-lite"/>
    </source>
</evidence>
<gene>
    <name evidence="2" type="ORF">L195_g052449</name>
</gene>
<proteinExistence type="predicted"/>
<reference evidence="2 3" key="1">
    <citation type="journal article" date="2014" name="Am. J. Bot.">
        <title>Genome assembly and annotation for red clover (Trifolium pratense; Fabaceae).</title>
        <authorList>
            <person name="Istvanek J."/>
            <person name="Jaros M."/>
            <person name="Krenek A."/>
            <person name="Repkova J."/>
        </authorList>
    </citation>
    <scope>NUCLEOTIDE SEQUENCE [LARGE SCALE GENOMIC DNA]</scope>
    <source>
        <strain evidence="3">cv. Tatra</strain>
        <tissue evidence="2">Young leaves</tissue>
    </source>
</reference>
<accession>A0A2K3K554</accession>